<evidence type="ECO:0000313" key="5">
    <source>
        <dbReference type="EMBL" id="MDG0791166.1"/>
    </source>
</evidence>
<dbReference type="AlphaFoldDB" id="A0A9X4QMB7"/>
<dbReference type="PANTHER" id="PTHR46470:SF2">
    <property type="entry name" value="GLYCERALDEHYDE 3-PHOSPHATE PHOSPHATASE"/>
    <property type="match status" value="1"/>
</dbReference>
<dbReference type="SUPFAM" id="SSF56784">
    <property type="entry name" value="HAD-like"/>
    <property type="match status" value="1"/>
</dbReference>
<dbReference type="GO" id="GO:0044281">
    <property type="term" value="P:small molecule metabolic process"/>
    <property type="evidence" value="ECO:0007669"/>
    <property type="project" value="UniProtKB-ARBA"/>
</dbReference>
<dbReference type="NCBIfam" id="TIGR01509">
    <property type="entry name" value="HAD-SF-IA-v3"/>
    <property type="match status" value="1"/>
</dbReference>
<dbReference type="Gene3D" id="1.10.150.520">
    <property type="match status" value="1"/>
</dbReference>
<name>A0A9X4QMB7_9BACL</name>
<keyword evidence="6" id="KW-1185">Reference proteome</keyword>
<dbReference type="RefSeq" id="WP_277564934.1">
    <property type="nucleotide sequence ID" value="NZ_JAPDHZ010000002.1"/>
</dbReference>
<dbReference type="InterPro" id="IPR051400">
    <property type="entry name" value="HAD-like_hydrolase"/>
</dbReference>
<dbReference type="EMBL" id="JAPDHZ010000002">
    <property type="protein sequence ID" value="MDG0791166.1"/>
    <property type="molecule type" value="Genomic_DNA"/>
</dbReference>
<gene>
    <name evidence="5" type="ORF">OMP38_09990</name>
</gene>
<keyword evidence="3 5" id="KW-0378">Hydrolase</keyword>
<dbReference type="PRINTS" id="PR00413">
    <property type="entry name" value="HADHALOGNASE"/>
</dbReference>
<dbReference type="InterPro" id="IPR041492">
    <property type="entry name" value="HAD_2"/>
</dbReference>
<organism evidence="5 6">
    <name type="scientific">Cohnella ginsengisoli</name>
    <dbReference type="NCBI Taxonomy" id="425004"/>
    <lineage>
        <taxon>Bacteria</taxon>
        <taxon>Bacillati</taxon>
        <taxon>Bacillota</taxon>
        <taxon>Bacilli</taxon>
        <taxon>Bacillales</taxon>
        <taxon>Paenibacillaceae</taxon>
        <taxon>Cohnella</taxon>
    </lineage>
</organism>
<evidence type="ECO:0000256" key="2">
    <source>
        <dbReference type="ARBA" id="ARBA00022723"/>
    </source>
</evidence>
<evidence type="ECO:0000256" key="3">
    <source>
        <dbReference type="ARBA" id="ARBA00022801"/>
    </source>
</evidence>
<dbReference type="PANTHER" id="PTHR46470">
    <property type="entry name" value="N-ACYLNEURAMINATE-9-PHOSPHATASE"/>
    <property type="match status" value="1"/>
</dbReference>
<evidence type="ECO:0000256" key="4">
    <source>
        <dbReference type="ARBA" id="ARBA00022842"/>
    </source>
</evidence>
<dbReference type="NCBIfam" id="TIGR01549">
    <property type="entry name" value="HAD-SF-IA-v1"/>
    <property type="match status" value="1"/>
</dbReference>
<accession>A0A9X4QMB7</accession>
<sequence length="229" mass="25991">MSPRAILFDLDETLTDRSKSLMKYSNAFMERFNYYLMDVTSEHVYRLLKAADGNGYRSRDEVFAQLVQELPWSTLPPETSQMNEHWSLTFPLCSEPTFGMYELLDDLKSRGIILGIVTNGGTISQNKKIDSLGIRDYFETIIISETVKMKKPDAGIFNLGLKESNVDASETWYIGDHPTNDILGSSNAGLTPVWIRGIHPWVDGNREPKYQIDSINQVLSLIQAVRSMN</sequence>
<evidence type="ECO:0000313" key="6">
    <source>
        <dbReference type="Proteomes" id="UP001153387"/>
    </source>
</evidence>
<keyword evidence="4" id="KW-0460">Magnesium</keyword>
<proteinExistence type="predicted"/>
<dbReference type="GO" id="GO:0046872">
    <property type="term" value="F:metal ion binding"/>
    <property type="evidence" value="ECO:0007669"/>
    <property type="project" value="UniProtKB-KW"/>
</dbReference>
<comment type="cofactor">
    <cofactor evidence="1">
        <name>Mg(2+)</name>
        <dbReference type="ChEBI" id="CHEBI:18420"/>
    </cofactor>
</comment>
<dbReference type="InterPro" id="IPR023214">
    <property type="entry name" value="HAD_sf"/>
</dbReference>
<dbReference type="SFLD" id="SFLDS00003">
    <property type="entry name" value="Haloacid_Dehalogenase"/>
    <property type="match status" value="1"/>
</dbReference>
<dbReference type="Proteomes" id="UP001153387">
    <property type="component" value="Unassembled WGS sequence"/>
</dbReference>
<dbReference type="InterPro" id="IPR006439">
    <property type="entry name" value="HAD-SF_hydro_IA"/>
</dbReference>
<protein>
    <submittedName>
        <fullName evidence="5">HAD family hydrolase</fullName>
    </submittedName>
</protein>
<evidence type="ECO:0000256" key="1">
    <source>
        <dbReference type="ARBA" id="ARBA00001946"/>
    </source>
</evidence>
<keyword evidence="2" id="KW-0479">Metal-binding</keyword>
<dbReference type="GO" id="GO:0016791">
    <property type="term" value="F:phosphatase activity"/>
    <property type="evidence" value="ECO:0007669"/>
    <property type="project" value="TreeGrafter"/>
</dbReference>
<dbReference type="Gene3D" id="3.40.50.1000">
    <property type="entry name" value="HAD superfamily/HAD-like"/>
    <property type="match status" value="1"/>
</dbReference>
<dbReference type="Pfam" id="PF13419">
    <property type="entry name" value="HAD_2"/>
    <property type="match status" value="1"/>
</dbReference>
<dbReference type="SFLD" id="SFLDG01129">
    <property type="entry name" value="C1.5:_HAD__Beta-PGM__Phosphata"/>
    <property type="match status" value="1"/>
</dbReference>
<reference evidence="5 6" key="1">
    <citation type="submission" date="2022-10" db="EMBL/GenBank/DDBJ databases">
        <title>Comparative genomic analysis of Cohnella hashimotonis sp. nov., isolated from the International Space Station.</title>
        <authorList>
            <person name="Simpson A."/>
            <person name="Venkateswaran K."/>
        </authorList>
    </citation>
    <scope>NUCLEOTIDE SEQUENCE [LARGE SCALE GENOMIC DNA]</scope>
    <source>
        <strain evidence="5 6">DSM 18997</strain>
    </source>
</reference>
<dbReference type="InterPro" id="IPR036412">
    <property type="entry name" value="HAD-like_sf"/>
</dbReference>
<comment type="caution">
    <text evidence="5">The sequence shown here is derived from an EMBL/GenBank/DDBJ whole genome shotgun (WGS) entry which is preliminary data.</text>
</comment>